<dbReference type="WBParaSite" id="EEL_0000200201-mRNA-1">
    <property type="protein sequence ID" value="EEL_0000200201-mRNA-1"/>
    <property type="gene ID" value="EEL_0000200201"/>
</dbReference>
<evidence type="ECO:0000256" key="1">
    <source>
        <dbReference type="ARBA" id="ARBA00022741"/>
    </source>
</evidence>
<dbReference type="GO" id="GO:0003777">
    <property type="term" value="F:microtubule motor activity"/>
    <property type="evidence" value="ECO:0007669"/>
    <property type="project" value="InterPro"/>
</dbReference>
<dbReference type="GO" id="GO:0008017">
    <property type="term" value="F:microtubule binding"/>
    <property type="evidence" value="ECO:0007669"/>
    <property type="project" value="InterPro"/>
</dbReference>
<dbReference type="InterPro" id="IPR001752">
    <property type="entry name" value="Kinesin_motor_dom"/>
</dbReference>
<evidence type="ECO:0000313" key="5">
    <source>
        <dbReference type="Proteomes" id="UP000050640"/>
    </source>
</evidence>
<evidence type="ECO:0000313" key="6">
    <source>
        <dbReference type="WBParaSite" id="EEL_0000200201-mRNA-1"/>
    </source>
</evidence>
<keyword evidence="5" id="KW-1185">Reference proteome</keyword>
<evidence type="ECO:0000256" key="2">
    <source>
        <dbReference type="ARBA" id="ARBA00022840"/>
    </source>
</evidence>
<dbReference type="Pfam" id="PF00225">
    <property type="entry name" value="Kinesin"/>
    <property type="match status" value="1"/>
</dbReference>
<proteinExistence type="inferred from homology"/>
<dbReference type="PROSITE" id="PS50067">
    <property type="entry name" value="KINESIN_MOTOR_2"/>
    <property type="match status" value="1"/>
</dbReference>
<dbReference type="PRINTS" id="PR00380">
    <property type="entry name" value="KINESINHEAVY"/>
</dbReference>
<name>A0A0R3RKJ3_9BILA</name>
<dbReference type="STRING" id="1147741.A0A0R3RKJ3"/>
<reference evidence="6" key="1">
    <citation type="submission" date="2017-02" db="UniProtKB">
        <authorList>
            <consortium name="WormBaseParasite"/>
        </authorList>
    </citation>
    <scope>IDENTIFICATION</scope>
</reference>
<dbReference type="InterPro" id="IPR036961">
    <property type="entry name" value="Kinesin_motor_dom_sf"/>
</dbReference>
<keyword evidence="3" id="KW-0505">Motor protein</keyword>
<dbReference type="SUPFAM" id="SSF52540">
    <property type="entry name" value="P-loop containing nucleoside triphosphate hydrolases"/>
    <property type="match status" value="1"/>
</dbReference>
<protein>
    <submittedName>
        <fullName evidence="6">Kinesin motor domain-containing protein</fullName>
    </submittedName>
</protein>
<comment type="similarity">
    <text evidence="3">Belongs to the TRAFAC class myosin-kinesin ATPase superfamily. Kinesin family.</text>
</comment>
<sequence length="244" mass="27477">MNDGQTILRHPIDEKQPKNFAYDHCFNSSDPTAHDFIDQNEVFERVGSAVLINAFTGYNACIFAYGQTGSGKSYTMMGTAENPGIIPRLCCSIFQKISELSSDSLAFKVEVSYLEIYNEKVRDLLDPKKTNKNLKVREHKVLGPMVDGLSVLAVSSFEQIASLMEEGNKSRTVAATNMNTESSRSHAVFNIRLTQALTDKENGVRTKLLNTSLLPFSCFSFSSKLIRFYFRLNKQFKQKKSQKI</sequence>
<dbReference type="PANTHER" id="PTHR47117">
    <property type="entry name" value="STAR-RELATED LIPID TRANSFER PROTEIN 9"/>
    <property type="match status" value="1"/>
</dbReference>
<dbReference type="Proteomes" id="UP000050640">
    <property type="component" value="Unplaced"/>
</dbReference>
<evidence type="ECO:0000256" key="3">
    <source>
        <dbReference type="PROSITE-ProRule" id="PRU00283"/>
    </source>
</evidence>
<dbReference type="AlphaFoldDB" id="A0A0R3RKJ3"/>
<feature type="domain" description="Kinesin motor" evidence="4">
    <location>
        <begin position="1"/>
        <end position="244"/>
    </location>
</feature>
<evidence type="ECO:0000259" key="4">
    <source>
        <dbReference type="PROSITE" id="PS50067"/>
    </source>
</evidence>
<dbReference type="SMART" id="SM00129">
    <property type="entry name" value="KISc"/>
    <property type="match status" value="1"/>
</dbReference>
<keyword evidence="2 3" id="KW-0067">ATP-binding</keyword>
<organism evidence="5 6">
    <name type="scientific">Elaeophora elaphi</name>
    <dbReference type="NCBI Taxonomy" id="1147741"/>
    <lineage>
        <taxon>Eukaryota</taxon>
        <taxon>Metazoa</taxon>
        <taxon>Ecdysozoa</taxon>
        <taxon>Nematoda</taxon>
        <taxon>Chromadorea</taxon>
        <taxon>Rhabditida</taxon>
        <taxon>Spirurina</taxon>
        <taxon>Spiruromorpha</taxon>
        <taxon>Filarioidea</taxon>
        <taxon>Onchocercidae</taxon>
        <taxon>Elaeophora</taxon>
    </lineage>
</organism>
<keyword evidence="1 3" id="KW-0547">Nucleotide-binding</keyword>
<dbReference type="GO" id="GO:0007018">
    <property type="term" value="P:microtubule-based movement"/>
    <property type="evidence" value="ECO:0007669"/>
    <property type="project" value="InterPro"/>
</dbReference>
<dbReference type="Gene3D" id="3.40.850.10">
    <property type="entry name" value="Kinesin motor domain"/>
    <property type="match status" value="1"/>
</dbReference>
<dbReference type="GO" id="GO:0005524">
    <property type="term" value="F:ATP binding"/>
    <property type="evidence" value="ECO:0007669"/>
    <property type="project" value="UniProtKB-UniRule"/>
</dbReference>
<feature type="binding site" evidence="3">
    <location>
        <begin position="66"/>
        <end position="73"/>
    </location>
    <ligand>
        <name>ATP</name>
        <dbReference type="ChEBI" id="CHEBI:30616"/>
    </ligand>
</feature>
<dbReference type="InterPro" id="IPR027417">
    <property type="entry name" value="P-loop_NTPase"/>
</dbReference>
<accession>A0A0R3RKJ3</accession>